<feature type="compositionally biased region" description="Polar residues" evidence="1">
    <location>
        <begin position="56"/>
        <end position="84"/>
    </location>
</feature>
<dbReference type="InterPro" id="IPR025846">
    <property type="entry name" value="TBL_N"/>
</dbReference>
<keyword evidence="4" id="KW-1185">Reference proteome</keyword>
<name>A0AAN8ZBI0_9MAGN</name>
<organism evidence="3 4">
    <name type="scientific">Dillenia turbinata</name>
    <dbReference type="NCBI Taxonomy" id="194707"/>
    <lineage>
        <taxon>Eukaryota</taxon>
        <taxon>Viridiplantae</taxon>
        <taxon>Streptophyta</taxon>
        <taxon>Embryophyta</taxon>
        <taxon>Tracheophyta</taxon>
        <taxon>Spermatophyta</taxon>
        <taxon>Magnoliopsida</taxon>
        <taxon>eudicotyledons</taxon>
        <taxon>Gunneridae</taxon>
        <taxon>Pentapetalae</taxon>
        <taxon>Dilleniales</taxon>
        <taxon>Dilleniaceae</taxon>
        <taxon>Dillenia</taxon>
    </lineage>
</organism>
<proteinExistence type="predicted"/>
<feature type="domain" description="Trichome birefringence-like N-terminal" evidence="2">
    <location>
        <begin position="128"/>
        <end position="152"/>
    </location>
</feature>
<dbReference type="EMBL" id="JBAMMX010000008">
    <property type="protein sequence ID" value="KAK6934184.1"/>
    <property type="molecule type" value="Genomic_DNA"/>
</dbReference>
<dbReference type="Pfam" id="PF14416">
    <property type="entry name" value="PMR5N"/>
    <property type="match status" value="1"/>
</dbReference>
<comment type="caution">
    <text evidence="3">The sequence shown here is derived from an EMBL/GenBank/DDBJ whole genome shotgun (WGS) entry which is preliminary data.</text>
</comment>
<accession>A0AAN8ZBI0</accession>
<feature type="region of interest" description="Disordered" evidence="1">
    <location>
        <begin position="53"/>
        <end position="86"/>
    </location>
</feature>
<evidence type="ECO:0000256" key="1">
    <source>
        <dbReference type="SAM" id="MobiDB-lite"/>
    </source>
</evidence>
<gene>
    <name evidence="3" type="ORF">RJ641_034339</name>
</gene>
<sequence>MKIRDANIPENIKIRDENNQIVGNAVKMNAVALLTNCIAAKIYGISVQLLPLPQPAGTTSQPDDIESVQQPSRPQPAGTPSQPGTARLVLDYLKHSRSQFLRQFSSLAWEEYKLPIANNTSSEGIEEGCNLFEGKWVFDDESYPLYKEESCP</sequence>
<evidence type="ECO:0000313" key="3">
    <source>
        <dbReference type="EMBL" id="KAK6934184.1"/>
    </source>
</evidence>
<dbReference type="AlphaFoldDB" id="A0AAN8ZBI0"/>
<reference evidence="3 4" key="1">
    <citation type="submission" date="2023-12" db="EMBL/GenBank/DDBJ databases">
        <title>A high-quality genome assembly for Dillenia turbinata (Dilleniales).</title>
        <authorList>
            <person name="Chanderbali A."/>
        </authorList>
    </citation>
    <scope>NUCLEOTIDE SEQUENCE [LARGE SCALE GENOMIC DNA]</scope>
    <source>
        <strain evidence="3">LSX21</strain>
        <tissue evidence="3">Leaf</tissue>
    </source>
</reference>
<protein>
    <submittedName>
        <fullName evidence="3">Trichome birefringence-like, N-terminal domain</fullName>
    </submittedName>
</protein>
<evidence type="ECO:0000313" key="4">
    <source>
        <dbReference type="Proteomes" id="UP001370490"/>
    </source>
</evidence>
<evidence type="ECO:0000259" key="2">
    <source>
        <dbReference type="Pfam" id="PF14416"/>
    </source>
</evidence>
<dbReference type="Proteomes" id="UP001370490">
    <property type="component" value="Unassembled WGS sequence"/>
</dbReference>